<reference evidence="3" key="1">
    <citation type="submission" date="2021-01" db="EMBL/GenBank/DDBJ databases">
        <authorList>
            <person name="Corre E."/>
            <person name="Pelletier E."/>
            <person name="Niang G."/>
            <person name="Scheremetjew M."/>
            <person name="Finn R."/>
            <person name="Kale V."/>
            <person name="Holt S."/>
            <person name="Cochrane G."/>
            <person name="Meng A."/>
            <person name="Brown T."/>
            <person name="Cohen L."/>
        </authorList>
    </citation>
    <scope>NUCLEOTIDE SEQUENCE</scope>
    <source>
        <strain evidence="3">RCC3387</strain>
    </source>
</reference>
<protein>
    <submittedName>
        <fullName evidence="3">Uncharacterized protein</fullName>
    </submittedName>
</protein>
<feature type="transmembrane region" description="Helical" evidence="2">
    <location>
        <begin position="24"/>
        <end position="44"/>
    </location>
</feature>
<dbReference type="EMBL" id="HBGW01029111">
    <property type="protein sequence ID" value="CAD9548615.1"/>
    <property type="molecule type" value="Transcribed_RNA"/>
</dbReference>
<keyword evidence="2" id="KW-0472">Membrane</keyword>
<gene>
    <name evidence="3" type="ORF">BRAN1462_LOCUS18493</name>
</gene>
<evidence type="ECO:0000256" key="1">
    <source>
        <dbReference type="SAM" id="MobiDB-lite"/>
    </source>
</evidence>
<keyword evidence="2" id="KW-1133">Transmembrane helix</keyword>
<evidence type="ECO:0000313" key="3">
    <source>
        <dbReference type="EMBL" id="CAD9548615.1"/>
    </source>
</evidence>
<dbReference type="AlphaFoldDB" id="A0A7S2JJY3"/>
<sequence>MSGQDGDEWMVFSDAMRMGRFNSIMDSSLVFSPFVLLFADALMVDEKKNEIRFDKWYAYIEQGAWIKELLDLRKQIFPAFKECIEARDLSQYPPELVSRIAKFVCRNPIKLAKVEACSRKIDEEVSGAMQKHVSKFEWPKDDGPEEEDDEQ</sequence>
<evidence type="ECO:0000256" key="2">
    <source>
        <dbReference type="SAM" id="Phobius"/>
    </source>
</evidence>
<proteinExistence type="predicted"/>
<keyword evidence="2" id="KW-0812">Transmembrane</keyword>
<organism evidence="3">
    <name type="scientific">Zooxanthella nutricula</name>
    <dbReference type="NCBI Taxonomy" id="1333877"/>
    <lineage>
        <taxon>Eukaryota</taxon>
        <taxon>Sar</taxon>
        <taxon>Alveolata</taxon>
        <taxon>Dinophyceae</taxon>
        <taxon>Peridiniales</taxon>
        <taxon>Peridiniales incertae sedis</taxon>
        <taxon>Zooxanthella</taxon>
    </lineage>
</organism>
<feature type="region of interest" description="Disordered" evidence="1">
    <location>
        <begin position="132"/>
        <end position="151"/>
    </location>
</feature>
<accession>A0A7S2JJY3</accession>
<name>A0A7S2JJY3_9DINO</name>